<dbReference type="InterPro" id="IPR007667">
    <property type="entry name" value="Hypoxia_induced_domain"/>
</dbReference>
<dbReference type="PROSITE" id="PS51503">
    <property type="entry name" value="HIG1"/>
    <property type="match status" value="1"/>
</dbReference>
<evidence type="ECO:0000259" key="6">
    <source>
        <dbReference type="PROSITE" id="PS51503"/>
    </source>
</evidence>
<gene>
    <name evidence="7" type="ORF">JKP88DRAFT_197693</name>
</gene>
<comment type="subcellular location">
    <subcellularLocation>
        <location evidence="1">Mitochondrion</location>
    </subcellularLocation>
</comment>
<keyword evidence="4 5" id="KW-0472">Membrane</keyword>
<evidence type="ECO:0000256" key="5">
    <source>
        <dbReference type="SAM" id="Phobius"/>
    </source>
</evidence>
<name>A0A835ZA60_9STRA</name>
<evidence type="ECO:0000256" key="2">
    <source>
        <dbReference type="ARBA" id="ARBA00022692"/>
    </source>
</evidence>
<feature type="domain" description="HIG1" evidence="6">
    <location>
        <begin position="90"/>
        <end position="183"/>
    </location>
</feature>
<dbReference type="GO" id="GO:0005739">
    <property type="term" value="C:mitochondrion"/>
    <property type="evidence" value="ECO:0007669"/>
    <property type="project" value="UniProtKB-SubCell"/>
</dbReference>
<feature type="transmembrane region" description="Helical" evidence="5">
    <location>
        <begin position="155"/>
        <end position="172"/>
    </location>
</feature>
<keyword evidence="3 5" id="KW-1133">Transmembrane helix</keyword>
<dbReference type="Pfam" id="PF04588">
    <property type="entry name" value="HIG_1_N"/>
    <property type="match status" value="1"/>
</dbReference>
<reference evidence="7" key="1">
    <citation type="submission" date="2021-02" db="EMBL/GenBank/DDBJ databases">
        <title>First Annotated Genome of the Yellow-green Alga Tribonema minus.</title>
        <authorList>
            <person name="Mahan K.M."/>
        </authorList>
    </citation>
    <scope>NUCLEOTIDE SEQUENCE</scope>
    <source>
        <strain evidence="7">UTEX B ZZ1240</strain>
    </source>
</reference>
<dbReference type="Proteomes" id="UP000664859">
    <property type="component" value="Unassembled WGS sequence"/>
</dbReference>
<evidence type="ECO:0000313" key="7">
    <source>
        <dbReference type="EMBL" id="KAG5188467.1"/>
    </source>
</evidence>
<evidence type="ECO:0000313" key="8">
    <source>
        <dbReference type="Proteomes" id="UP000664859"/>
    </source>
</evidence>
<evidence type="ECO:0000256" key="3">
    <source>
        <dbReference type="ARBA" id="ARBA00022989"/>
    </source>
</evidence>
<sequence>MNDFPGKKEQILSLAQHEGIKWGTIAGTISIAAVTAAQLYSKKFVAKTNVSARVALAISPPLGAYFVVAEKVMSGAQTDPAKYGIFPKGHMAAQPTEQRLPSLQWYHRLANTAYSNPFGLIAGVGVPAVGAIFWQQSREGHNHLKFSQKVMHTRVFGQMTVLGVLVSTMFFRDYMYKNGGLFVEDGEGHVHREHEPGATELEELQHASAPRAAAPVTHA</sequence>
<dbReference type="OrthoDB" id="36576at2759"/>
<organism evidence="7 8">
    <name type="scientific">Tribonema minus</name>
    <dbReference type="NCBI Taxonomy" id="303371"/>
    <lineage>
        <taxon>Eukaryota</taxon>
        <taxon>Sar</taxon>
        <taxon>Stramenopiles</taxon>
        <taxon>Ochrophyta</taxon>
        <taxon>PX clade</taxon>
        <taxon>Xanthophyceae</taxon>
        <taxon>Tribonematales</taxon>
        <taxon>Tribonemataceae</taxon>
        <taxon>Tribonema</taxon>
    </lineage>
</organism>
<keyword evidence="2 5" id="KW-0812">Transmembrane</keyword>
<dbReference type="AlphaFoldDB" id="A0A835ZA60"/>
<keyword evidence="8" id="KW-1185">Reference proteome</keyword>
<protein>
    <recommendedName>
        <fullName evidence="6">HIG1 domain-containing protein</fullName>
    </recommendedName>
</protein>
<evidence type="ECO:0000256" key="4">
    <source>
        <dbReference type="ARBA" id="ARBA00023136"/>
    </source>
</evidence>
<proteinExistence type="predicted"/>
<dbReference type="EMBL" id="JAFCMP010000068">
    <property type="protein sequence ID" value="KAG5188467.1"/>
    <property type="molecule type" value="Genomic_DNA"/>
</dbReference>
<feature type="transmembrane region" description="Helical" evidence="5">
    <location>
        <begin position="114"/>
        <end position="134"/>
    </location>
</feature>
<evidence type="ECO:0000256" key="1">
    <source>
        <dbReference type="ARBA" id="ARBA00004173"/>
    </source>
</evidence>
<accession>A0A835ZA60</accession>
<comment type="caution">
    <text evidence="7">The sequence shown here is derived from an EMBL/GenBank/DDBJ whole genome shotgun (WGS) entry which is preliminary data.</text>
</comment>